<evidence type="ECO:0000313" key="2">
    <source>
        <dbReference type="EMBL" id="KAH0738288.1"/>
    </source>
</evidence>
<dbReference type="Proteomes" id="UP000826656">
    <property type="component" value="Unassembled WGS sequence"/>
</dbReference>
<comment type="caution">
    <text evidence="2">The sequence shown here is derived from an EMBL/GenBank/DDBJ whole genome shotgun (WGS) entry which is preliminary data.</text>
</comment>
<keyword evidence="3" id="KW-1185">Reference proteome</keyword>
<gene>
    <name evidence="2" type="ORF">KY290_036993</name>
</gene>
<accession>A0ABQ7TWA8</accession>
<reference evidence="2 3" key="1">
    <citation type="journal article" date="2021" name="bioRxiv">
        <title>Chromosome-scale and haplotype-resolved genome assembly of a tetraploid potato cultivar.</title>
        <authorList>
            <person name="Sun H."/>
            <person name="Jiao W.-B."/>
            <person name="Krause K."/>
            <person name="Campoy J.A."/>
            <person name="Goel M."/>
            <person name="Folz-Donahue K."/>
            <person name="Kukat C."/>
            <person name="Huettel B."/>
            <person name="Schneeberger K."/>
        </authorList>
    </citation>
    <scope>NUCLEOTIDE SEQUENCE [LARGE SCALE GENOMIC DNA]</scope>
    <source>
        <strain evidence="2">SolTubOtavaFocal</strain>
        <tissue evidence="2">Leaves</tissue>
    </source>
</reference>
<name>A0ABQ7TWA8_SOLTU</name>
<dbReference type="EMBL" id="JAIVGD010000028">
    <property type="protein sequence ID" value="KAH0738288.1"/>
    <property type="molecule type" value="Genomic_DNA"/>
</dbReference>
<organism evidence="2 3">
    <name type="scientific">Solanum tuberosum</name>
    <name type="common">Potato</name>
    <dbReference type="NCBI Taxonomy" id="4113"/>
    <lineage>
        <taxon>Eukaryota</taxon>
        <taxon>Viridiplantae</taxon>
        <taxon>Streptophyta</taxon>
        <taxon>Embryophyta</taxon>
        <taxon>Tracheophyta</taxon>
        <taxon>Spermatophyta</taxon>
        <taxon>Magnoliopsida</taxon>
        <taxon>eudicotyledons</taxon>
        <taxon>Gunneridae</taxon>
        <taxon>Pentapetalae</taxon>
        <taxon>asterids</taxon>
        <taxon>lamiids</taxon>
        <taxon>Solanales</taxon>
        <taxon>Solanaceae</taxon>
        <taxon>Solanoideae</taxon>
        <taxon>Solaneae</taxon>
        <taxon>Solanum</taxon>
    </lineage>
</organism>
<evidence type="ECO:0000256" key="1">
    <source>
        <dbReference type="SAM" id="MobiDB-lite"/>
    </source>
</evidence>
<proteinExistence type="predicted"/>
<feature type="region of interest" description="Disordered" evidence="1">
    <location>
        <begin position="1"/>
        <end position="22"/>
    </location>
</feature>
<sequence>MLVLSGEKSLNSEAQSVVKPSGDLPTKELEVVSREVSSTMSVRLFDGDLPEGKGLESNILAAAAELVVVQSLASLRGDA</sequence>
<evidence type="ECO:0000313" key="3">
    <source>
        <dbReference type="Proteomes" id="UP000826656"/>
    </source>
</evidence>
<protein>
    <submittedName>
        <fullName evidence="2">Uncharacterized protein</fullName>
    </submittedName>
</protein>